<evidence type="ECO:0000256" key="1">
    <source>
        <dbReference type="ARBA" id="ARBA00004141"/>
    </source>
</evidence>
<accession>A0A4R7PD49</accession>
<dbReference type="Gene3D" id="1.20.120.1760">
    <property type="match status" value="1"/>
</dbReference>
<dbReference type="PANTHER" id="PTHR14269:SF62">
    <property type="entry name" value="CDP-DIACYLGLYCEROL--GLYCEROL-3-PHOSPHATE 3-PHOSPHATIDYLTRANSFERASE 1, CHLOROPLASTIC"/>
    <property type="match status" value="1"/>
</dbReference>
<feature type="transmembrane region" description="Helical" evidence="17">
    <location>
        <begin position="32"/>
        <end position="53"/>
    </location>
</feature>
<comment type="catalytic activity">
    <reaction evidence="14">
        <text>a CDP-1,2-diacyl-sn-glycerol + sn-glycerol 3-phosphate = a 1,2-diacyl-sn-glycero-3-phospho-(1'-sn-glycero-3'-phosphate) + CMP + H(+)</text>
        <dbReference type="Rhea" id="RHEA:12593"/>
        <dbReference type="ChEBI" id="CHEBI:15378"/>
        <dbReference type="ChEBI" id="CHEBI:57597"/>
        <dbReference type="ChEBI" id="CHEBI:58332"/>
        <dbReference type="ChEBI" id="CHEBI:60110"/>
        <dbReference type="ChEBI" id="CHEBI:60377"/>
        <dbReference type="EC" id="2.7.8.5"/>
    </reaction>
</comment>
<organism evidence="18 19">
    <name type="scientific">Panacagrimonas perspica</name>
    <dbReference type="NCBI Taxonomy" id="381431"/>
    <lineage>
        <taxon>Bacteria</taxon>
        <taxon>Pseudomonadati</taxon>
        <taxon>Pseudomonadota</taxon>
        <taxon>Gammaproteobacteria</taxon>
        <taxon>Nevskiales</taxon>
        <taxon>Nevskiaceae</taxon>
        <taxon>Panacagrimonas</taxon>
    </lineage>
</organism>
<dbReference type="EC" id="2.7.8.5" evidence="4 15"/>
<evidence type="ECO:0000313" key="18">
    <source>
        <dbReference type="EMBL" id="TDU31997.1"/>
    </source>
</evidence>
<comment type="similarity">
    <text evidence="3 16">Belongs to the CDP-alcohol phosphatidyltransferase class-I family.</text>
</comment>
<keyword evidence="11 17" id="KW-0472">Membrane</keyword>
<comment type="subcellular location">
    <subcellularLocation>
        <location evidence="1">Membrane</location>
        <topology evidence="1">Multi-pass membrane protein</topology>
    </subcellularLocation>
</comment>
<evidence type="ECO:0000256" key="8">
    <source>
        <dbReference type="ARBA" id="ARBA00022692"/>
    </source>
</evidence>
<feature type="transmembrane region" description="Helical" evidence="17">
    <location>
        <begin position="126"/>
        <end position="149"/>
    </location>
</feature>
<keyword evidence="10" id="KW-0443">Lipid metabolism</keyword>
<dbReference type="Pfam" id="PF01066">
    <property type="entry name" value="CDP-OH_P_transf"/>
    <property type="match status" value="1"/>
</dbReference>
<evidence type="ECO:0000256" key="9">
    <source>
        <dbReference type="ARBA" id="ARBA00022989"/>
    </source>
</evidence>
<dbReference type="InterPro" id="IPR043130">
    <property type="entry name" value="CDP-OH_PTrfase_TM_dom"/>
</dbReference>
<sequence>MPLTIPNVLTLLRLAIIPLVLGMFYLKNWPYAHQAACILFAIAAITDWFDGWLARQLGQTSKFGAFLDPVADKLLVAVSLVMLLHDAQANGSTAGLLSLLVAVIIGREITISALREWMAELGARTSVAVGTVGKIKTGFQMTAIGMMLWRDDTFGLPIYDLGFGLLFVAAVLTVYSMVVYLRAAWPFMKEDHQLKG</sequence>
<dbReference type="GO" id="GO:0046474">
    <property type="term" value="P:glycerophospholipid biosynthetic process"/>
    <property type="evidence" value="ECO:0007669"/>
    <property type="project" value="TreeGrafter"/>
</dbReference>
<feature type="transmembrane region" description="Helical" evidence="17">
    <location>
        <begin position="161"/>
        <end position="181"/>
    </location>
</feature>
<feature type="transmembrane region" description="Helical" evidence="17">
    <location>
        <begin position="7"/>
        <end position="26"/>
    </location>
</feature>
<dbReference type="OrthoDB" id="9796672at2"/>
<evidence type="ECO:0000256" key="3">
    <source>
        <dbReference type="ARBA" id="ARBA00010441"/>
    </source>
</evidence>
<evidence type="ECO:0000256" key="7">
    <source>
        <dbReference type="ARBA" id="ARBA00022679"/>
    </source>
</evidence>
<evidence type="ECO:0000256" key="6">
    <source>
        <dbReference type="ARBA" id="ARBA00022516"/>
    </source>
</evidence>
<evidence type="ECO:0000256" key="17">
    <source>
        <dbReference type="SAM" id="Phobius"/>
    </source>
</evidence>
<comment type="pathway">
    <text evidence="2">Phospholipid metabolism; phosphatidylglycerol biosynthesis; phosphatidylglycerol from CDP-diacylglycerol: step 1/2.</text>
</comment>
<comment type="caution">
    <text evidence="18">The sequence shown here is derived from an EMBL/GenBank/DDBJ whole genome shotgun (WGS) entry which is preliminary data.</text>
</comment>
<protein>
    <recommendedName>
        <fullName evidence="5 15">CDP-diacylglycerol--glycerol-3-phosphate 3-phosphatidyltransferase</fullName>
        <ecNumber evidence="4 15">2.7.8.5</ecNumber>
    </recommendedName>
</protein>
<keyword evidence="9 17" id="KW-1133">Transmembrane helix</keyword>
<keyword evidence="7 16" id="KW-0808">Transferase</keyword>
<evidence type="ECO:0000256" key="12">
    <source>
        <dbReference type="ARBA" id="ARBA00023209"/>
    </source>
</evidence>
<dbReference type="NCBIfam" id="TIGR00560">
    <property type="entry name" value="pgsA"/>
    <property type="match status" value="1"/>
</dbReference>
<evidence type="ECO:0000256" key="13">
    <source>
        <dbReference type="ARBA" id="ARBA00023264"/>
    </source>
</evidence>
<dbReference type="InterPro" id="IPR004570">
    <property type="entry name" value="Phosphatidylglycerol_P_synth"/>
</dbReference>
<dbReference type="GO" id="GO:0005886">
    <property type="term" value="C:plasma membrane"/>
    <property type="evidence" value="ECO:0007669"/>
    <property type="project" value="TreeGrafter"/>
</dbReference>
<keyword evidence="19" id="KW-1185">Reference proteome</keyword>
<keyword evidence="12" id="KW-0594">Phospholipid biosynthesis</keyword>
<dbReference type="PIRSF" id="PIRSF000847">
    <property type="entry name" value="Phos_ph_gly_syn"/>
    <property type="match status" value="1"/>
</dbReference>
<dbReference type="GO" id="GO:0008444">
    <property type="term" value="F:CDP-diacylglycerol-glycerol-3-phosphate 3-phosphatidyltransferase activity"/>
    <property type="evidence" value="ECO:0007669"/>
    <property type="project" value="UniProtKB-UniRule"/>
</dbReference>
<name>A0A4R7PD49_9GAMM</name>
<evidence type="ECO:0000256" key="10">
    <source>
        <dbReference type="ARBA" id="ARBA00023098"/>
    </source>
</evidence>
<evidence type="ECO:0000256" key="16">
    <source>
        <dbReference type="RuleBase" id="RU003750"/>
    </source>
</evidence>
<evidence type="ECO:0000256" key="5">
    <source>
        <dbReference type="ARBA" id="ARBA00014944"/>
    </source>
</evidence>
<dbReference type="InterPro" id="IPR000462">
    <property type="entry name" value="CDP-OH_P_trans"/>
</dbReference>
<dbReference type="PROSITE" id="PS00379">
    <property type="entry name" value="CDP_ALCOHOL_P_TRANSF"/>
    <property type="match status" value="1"/>
</dbReference>
<evidence type="ECO:0000256" key="15">
    <source>
        <dbReference type="NCBIfam" id="TIGR00560"/>
    </source>
</evidence>
<dbReference type="InterPro" id="IPR048254">
    <property type="entry name" value="CDP_ALCOHOL_P_TRANSF_CS"/>
</dbReference>
<proteinExistence type="inferred from homology"/>
<evidence type="ECO:0000313" key="19">
    <source>
        <dbReference type="Proteomes" id="UP000295341"/>
    </source>
</evidence>
<reference evidence="18 19" key="1">
    <citation type="submission" date="2019-03" db="EMBL/GenBank/DDBJ databases">
        <title>Genomic Encyclopedia of Type Strains, Phase IV (KMG-IV): sequencing the most valuable type-strain genomes for metagenomic binning, comparative biology and taxonomic classification.</title>
        <authorList>
            <person name="Goeker M."/>
        </authorList>
    </citation>
    <scope>NUCLEOTIDE SEQUENCE [LARGE SCALE GENOMIC DNA]</scope>
    <source>
        <strain evidence="18 19">DSM 26377</strain>
    </source>
</reference>
<dbReference type="RefSeq" id="WP_133880540.1">
    <property type="nucleotide sequence ID" value="NZ_MWIN01000004.1"/>
</dbReference>
<dbReference type="InterPro" id="IPR050324">
    <property type="entry name" value="CDP-alcohol_PTase-I"/>
</dbReference>
<evidence type="ECO:0000256" key="2">
    <source>
        <dbReference type="ARBA" id="ARBA00005042"/>
    </source>
</evidence>
<dbReference type="Proteomes" id="UP000295341">
    <property type="component" value="Unassembled WGS sequence"/>
</dbReference>
<evidence type="ECO:0000256" key="14">
    <source>
        <dbReference type="ARBA" id="ARBA00048586"/>
    </source>
</evidence>
<evidence type="ECO:0000256" key="11">
    <source>
        <dbReference type="ARBA" id="ARBA00023136"/>
    </source>
</evidence>
<keyword evidence="6" id="KW-0444">Lipid biosynthesis</keyword>
<dbReference type="EMBL" id="SOBT01000008">
    <property type="protein sequence ID" value="TDU31997.1"/>
    <property type="molecule type" value="Genomic_DNA"/>
</dbReference>
<dbReference type="AlphaFoldDB" id="A0A4R7PD49"/>
<keyword evidence="8 17" id="KW-0812">Transmembrane</keyword>
<gene>
    <name evidence="18" type="ORF">DFR24_1385</name>
</gene>
<evidence type="ECO:0000256" key="4">
    <source>
        <dbReference type="ARBA" id="ARBA00013170"/>
    </source>
</evidence>
<keyword evidence="13" id="KW-1208">Phospholipid metabolism</keyword>
<dbReference type="PANTHER" id="PTHR14269">
    <property type="entry name" value="CDP-DIACYLGLYCEROL--GLYCEROL-3-PHOSPHATE 3-PHOSPHATIDYLTRANSFERASE-RELATED"/>
    <property type="match status" value="1"/>
</dbReference>